<evidence type="ECO:0000313" key="2">
    <source>
        <dbReference type="Proteomes" id="UP000823661"/>
    </source>
</evidence>
<sequence>MVVASALTSQGYCFGNGLYVGGVTGIMFGSVAADGGRAELVPLLADVKYSFLDRKASPFVELRTGTVLDLSSDGFIGGVGFMLRPSLGVDIMDFSISIGLNLQTATYASYSSGSASLSGRGKVFFPGFTPGYTGNSGIYIGLAYYF</sequence>
<proteinExistence type="predicted"/>
<dbReference type="AlphaFoldDB" id="A0A9D9HIL9"/>
<reference evidence="1" key="1">
    <citation type="submission" date="2020-10" db="EMBL/GenBank/DDBJ databases">
        <authorList>
            <person name="Gilroy R."/>
        </authorList>
    </citation>
    <scope>NUCLEOTIDE SEQUENCE</scope>
    <source>
        <strain evidence="1">B1-20833</strain>
    </source>
</reference>
<dbReference type="EMBL" id="JADIMI010000018">
    <property type="protein sequence ID" value="MBO8451667.1"/>
    <property type="molecule type" value="Genomic_DNA"/>
</dbReference>
<comment type="caution">
    <text evidence="1">The sequence shown here is derived from an EMBL/GenBank/DDBJ whole genome shotgun (WGS) entry which is preliminary data.</text>
</comment>
<protein>
    <submittedName>
        <fullName evidence="1">Uncharacterized protein</fullName>
    </submittedName>
</protein>
<evidence type="ECO:0000313" key="1">
    <source>
        <dbReference type="EMBL" id="MBO8451667.1"/>
    </source>
</evidence>
<reference evidence="1" key="2">
    <citation type="journal article" date="2021" name="PeerJ">
        <title>Extensive microbial diversity within the chicken gut microbiome revealed by metagenomics and culture.</title>
        <authorList>
            <person name="Gilroy R."/>
            <person name="Ravi A."/>
            <person name="Getino M."/>
            <person name="Pursley I."/>
            <person name="Horton D.L."/>
            <person name="Alikhan N.F."/>
            <person name="Baker D."/>
            <person name="Gharbi K."/>
            <person name="Hall N."/>
            <person name="Watson M."/>
            <person name="Adriaenssens E.M."/>
            <person name="Foster-Nyarko E."/>
            <person name="Jarju S."/>
            <person name="Secka A."/>
            <person name="Antonio M."/>
            <person name="Oren A."/>
            <person name="Chaudhuri R.R."/>
            <person name="La Ragione R."/>
            <person name="Hildebrand F."/>
            <person name="Pallen M.J."/>
        </authorList>
    </citation>
    <scope>NUCLEOTIDE SEQUENCE</scope>
    <source>
        <strain evidence="1">B1-20833</strain>
    </source>
</reference>
<name>A0A9D9HIL9_9BACT</name>
<organism evidence="1 2">
    <name type="scientific">Candidatus Cryptobacteroides intestinavium</name>
    <dbReference type="NCBI Taxonomy" id="2840766"/>
    <lineage>
        <taxon>Bacteria</taxon>
        <taxon>Pseudomonadati</taxon>
        <taxon>Bacteroidota</taxon>
        <taxon>Bacteroidia</taxon>
        <taxon>Bacteroidales</taxon>
        <taxon>Candidatus Cryptobacteroides</taxon>
    </lineage>
</organism>
<accession>A0A9D9HIL9</accession>
<dbReference type="Proteomes" id="UP000823661">
    <property type="component" value="Unassembled WGS sequence"/>
</dbReference>
<gene>
    <name evidence="1" type="ORF">IAC06_02115</name>
</gene>